<dbReference type="AlphaFoldDB" id="A0ABD3WR79"/>
<dbReference type="InterPro" id="IPR022194">
    <property type="entry name" value="DUF3719"/>
</dbReference>
<feature type="compositionally biased region" description="Low complexity" evidence="2">
    <location>
        <begin position="58"/>
        <end position="71"/>
    </location>
</feature>
<organism evidence="4 5">
    <name type="scientific">Sinanodonta woodiana</name>
    <name type="common">Chinese pond mussel</name>
    <name type="synonym">Anodonta woodiana</name>
    <dbReference type="NCBI Taxonomy" id="1069815"/>
    <lineage>
        <taxon>Eukaryota</taxon>
        <taxon>Metazoa</taxon>
        <taxon>Spiralia</taxon>
        <taxon>Lophotrochozoa</taxon>
        <taxon>Mollusca</taxon>
        <taxon>Bivalvia</taxon>
        <taxon>Autobranchia</taxon>
        <taxon>Heteroconchia</taxon>
        <taxon>Palaeoheterodonta</taxon>
        <taxon>Unionida</taxon>
        <taxon>Unionoidea</taxon>
        <taxon>Unionidae</taxon>
        <taxon>Unioninae</taxon>
        <taxon>Sinanodonta</taxon>
    </lineage>
</organism>
<proteinExistence type="inferred from homology"/>
<gene>
    <name evidence="4" type="ORF">ACJMK2_033668</name>
</gene>
<feature type="region of interest" description="Disordered" evidence="2">
    <location>
        <begin position="624"/>
        <end position="649"/>
    </location>
</feature>
<evidence type="ECO:0000313" key="4">
    <source>
        <dbReference type="EMBL" id="KAL3875748.1"/>
    </source>
</evidence>
<feature type="compositionally biased region" description="Polar residues" evidence="2">
    <location>
        <begin position="79"/>
        <end position="94"/>
    </location>
</feature>
<dbReference type="EMBL" id="JBJQND010000005">
    <property type="protein sequence ID" value="KAL3875748.1"/>
    <property type="molecule type" value="Genomic_DNA"/>
</dbReference>
<evidence type="ECO:0000313" key="5">
    <source>
        <dbReference type="Proteomes" id="UP001634394"/>
    </source>
</evidence>
<dbReference type="Proteomes" id="UP001634394">
    <property type="component" value="Unassembled WGS sequence"/>
</dbReference>
<evidence type="ECO:0000256" key="2">
    <source>
        <dbReference type="SAM" id="MobiDB-lite"/>
    </source>
</evidence>
<feature type="domain" description="DUF3719" evidence="3">
    <location>
        <begin position="124"/>
        <end position="170"/>
    </location>
</feature>
<dbReference type="Pfam" id="PF12516">
    <property type="entry name" value="DUF3719"/>
    <property type="match status" value="1"/>
</dbReference>
<comment type="similarity">
    <text evidence="1">Belongs to the FAM149 family.</text>
</comment>
<feature type="region of interest" description="Disordered" evidence="2">
    <location>
        <begin position="58"/>
        <end position="94"/>
    </location>
</feature>
<reference evidence="4 5" key="1">
    <citation type="submission" date="2024-11" db="EMBL/GenBank/DDBJ databases">
        <title>Chromosome-level genome assembly of the freshwater bivalve Anodonta woodiana.</title>
        <authorList>
            <person name="Chen X."/>
        </authorList>
    </citation>
    <scope>NUCLEOTIDE SEQUENCE [LARGE SCALE GENOMIC DNA]</scope>
    <source>
        <strain evidence="4">MN2024</strain>
        <tissue evidence="4">Gills</tissue>
    </source>
</reference>
<dbReference type="PANTHER" id="PTHR31997:SF1">
    <property type="entry name" value="AGAP003710-PA"/>
    <property type="match status" value="1"/>
</dbReference>
<feature type="region of interest" description="Disordered" evidence="2">
    <location>
        <begin position="505"/>
        <end position="525"/>
    </location>
</feature>
<feature type="compositionally biased region" description="Polar residues" evidence="2">
    <location>
        <begin position="625"/>
        <end position="635"/>
    </location>
</feature>
<dbReference type="InterPro" id="IPR039630">
    <property type="entry name" value="FAM149"/>
</dbReference>
<evidence type="ECO:0000259" key="3">
    <source>
        <dbReference type="Pfam" id="PF12516"/>
    </source>
</evidence>
<dbReference type="PANTHER" id="PTHR31997">
    <property type="entry name" value="AGAP003710-PA"/>
    <property type="match status" value="1"/>
</dbReference>
<evidence type="ECO:0000256" key="1">
    <source>
        <dbReference type="ARBA" id="ARBA00008309"/>
    </source>
</evidence>
<feature type="region of interest" description="Disordered" evidence="2">
    <location>
        <begin position="211"/>
        <end position="230"/>
    </location>
</feature>
<sequence length="649" mass="72568">MEPSLSVSQLPVHYITRLRGLPPRVTVDQDVPNSYQETTTVQQVPKVFFKSVHEAITSYRGSPSNSGRSSPTLTEEIHSTASIPQTTGNTTERSSIDSNYFIDEFDRQAAKTVQALFDEIDSVLFEQSSNRAEYIYNECQEWISQFPHLRLLGRQLIPPQDTGYQFLERDVSRPSTTGSMGLMDITEMDMLGTQDNSQGLNVMGKQLKTQTRPVDLRSHRSSMTSSDDKYSSEFSHLEEEVFESDGEYEEMIAVDYKDIYEDSSDQKKQLTPRRRRVGYPPITPNACLKDSVASSAFDSLWQEIISWIRDLLKKFSTIVLDEHKPLIIPMQDTSTHHSLEPPSSSHLPHHREQFNPKLNYITRAHTIVGSLYVDPAKLDGVLQISRKVVTNRDPSHLHDLTENQIVTARPASSIIPPTTKRPFSVWPGHARSRGSGAMVRLAPIPYDRSKTPSVQDEDHGGALEALRVKKLNPVMNGRISSPPAINQRVGTLPPIPNYMEEPLPVSRQASRKGPSSRASSAVDKDLRVPFRERMIPQEGRPSTTHAMRSDTPLGVPRRASTPFGSSLAFSPANTRSNTFGGSHTMALNITGCSLQPSSDMGHLGQVPQEILEDPEMTPDDVIKTKQWNPSTTGNNPYKRARQMSSLVRS</sequence>
<feature type="region of interest" description="Disordered" evidence="2">
    <location>
        <begin position="263"/>
        <end position="282"/>
    </location>
</feature>
<keyword evidence="5" id="KW-1185">Reference proteome</keyword>
<comment type="caution">
    <text evidence="4">The sequence shown here is derived from an EMBL/GenBank/DDBJ whole genome shotgun (WGS) entry which is preliminary data.</text>
</comment>
<protein>
    <recommendedName>
        <fullName evidence="3">DUF3719 domain-containing protein</fullName>
    </recommendedName>
</protein>
<accession>A0ABD3WR79</accession>
<name>A0ABD3WR79_SINWO</name>